<keyword evidence="4" id="KW-0145">Chemotaxis</keyword>
<dbReference type="PANTHER" id="PTHR32089:SF39">
    <property type="entry name" value="METHYL-ACCEPTING CHEMOTAXIS PROTEIN HLYB"/>
    <property type="match status" value="1"/>
</dbReference>
<dbReference type="GO" id="GO:0004888">
    <property type="term" value="F:transmembrane signaling receptor activity"/>
    <property type="evidence" value="ECO:0007669"/>
    <property type="project" value="InterPro"/>
</dbReference>
<comment type="caution">
    <text evidence="14">The sequence shown here is derived from an EMBL/GenBank/DDBJ whole genome shotgun (WGS) entry which is preliminary data.</text>
</comment>
<dbReference type="SMART" id="SM00283">
    <property type="entry name" value="MA"/>
    <property type="match status" value="1"/>
</dbReference>
<sequence>MPTIFKKRLRFFPVSPISGKEPGKSNQLQRVAFFETGRCRVKAEYLKTHWIPYLASVVLFVAMLVLGSGWFEAGAFVTLTVLWGAQHHRLYQADRDKAQALSATEGGSALASEMQGLADDLQTGVGGLTGSLESELSQIRALVGDAVGTLQGSFNGINDQSQAQLDMVQAMLANVADNIENESGRVSFAEFAQETDKVLRFFVTHVVEISQNTMYMVETIEDMASQMDKVDALLNDVKMIADQTNLLALNAAIEAARAGEAGRGFAVVADEVRKLSQRSNRFNDEIREVIVGSRDSISEAKDSVAKLASKDMTFAIQSKSKVDEMMEQIGQMNESTALHLSQVSEMSGRINYLVGDAVRSLQLEDIVRQLAGYSEHHIGRLNEIFRRVQSDIDGMMLDPAGSAEIFAVKMGQLRVMIQEEFSQEQAHKPVDQTSMDEGDVELF</sequence>
<dbReference type="AlphaFoldDB" id="A0A370DZW0"/>
<keyword evidence="5 12" id="KW-0812">Transmembrane</keyword>
<comment type="similarity">
    <text evidence="9">Belongs to the methyl-accepting chemotaxis (MCP) protein family.</text>
</comment>
<keyword evidence="3" id="KW-0488">Methylation</keyword>
<evidence type="ECO:0000256" key="9">
    <source>
        <dbReference type="ARBA" id="ARBA00029447"/>
    </source>
</evidence>
<dbReference type="EMBL" id="QFXD01000062">
    <property type="protein sequence ID" value="RDH92407.1"/>
    <property type="molecule type" value="Genomic_DNA"/>
</dbReference>
<keyword evidence="2" id="KW-1003">Cell membrane</keyword>
<evidence type="ECO:0000256" key="3">
    <source>
        <dbReference type="ARBA" id="ARBA00022481"/>
    </source>
</evidence>
<evidence type="ECO:0000256" key="10">
    <source>
        <dbReference type="PROSITE-ProRule" id="PRU00284"/>
    </source>
</evidence>
<evidence type="ECO:0000256" key="8">
    <source>
        <dbReference type="ARBA" id="ARBA00023224"/>
    </source>
</evidence>
<evidence type="ECO:0000256" key="11">
    <source>
        <dbReference type="SAM" id="MobiDB-lite"/>
    </source>
</evidence>
<evidence type="ECO:0000256" key="2">
    <source>
        <dbReference type="ARBA" id="ARBA00022475"/>
    </source>
</evidence>
<keyword evidence="8 10" id="KW-0807">Transducer</keyword>
<evidence type="ECO:0000256" key="6">
    <source>
        <dbReference type="ARBA" id="ARBA00022989"/>
    </source>
</evidence>
<evidence type="ECO:0000256" key="5">
    <source>
        <dbReference type="ARBA" id="ARBA00022692"/>
    </source>
</evidence>
<name>A0A370DZW0_9GAMM</name>
<dbReference type="GO" id="GO:0006935">
    <property type="term" value="P:chemotaxis"/>
    <property type="evidence" value="ECO:0007669"/>
    <property type="project" value="UniProtKB-KW"/>
</dbReference>
<keyword evidence="7 12" id="KW-0472">Membrane</keyword>
<proteinExistence type="inferred from homology"/>
<reference evidence="14 15" key="1">
    <citation type="journal article" date="2018" name="ISME J.">
        <title>Endosymbiont genomes yield clues of tubeworm success.</title>
        <authorList>
            <person name="Li Y."/>
            <person name="Liles M.R."/>
            <person name="Halanych K.M."/>
        </authorList>
    </citation>
    <scope>NUCLEOTIDE SEQUENCE [LARGE SCALE GENOMIC DNA]</scope>
    <source>
        <strain evidence="14">A1422</strain>
    </source>
</reference>
<dbReference type="PRINTS" id="PR00260">
    <property type="entry name" value="CHEMTRNSDUCR"/>
</dbReference>
<keyword evidence="6 12" id="KW-1133">Transmembrane helix</keyword>
<dbReference type="GO" id="GO:0007165">
    <property type="term" value="P:signal transduction"/>
    <property type="evidence" value="ECO:0007669"/>
    <property type="project" value="UniProtKB-KW"/>
</dbReference>
<evidence type="ECO:0000259" key="13">
    <source>
        <dbReference type="PROSITE" id="PS50111"/>
    </source>
</evidence>
<feature type="domain" description="Methyl-accepting transducer" evidence="13">
    <location>
        <begin position="159"/>
        <end position="365"/>
    </location>
</feature>
<dbReference type="Gene3D" id="1.10.287.950">
    <property type="entry name" value="Methyl-accepting chemotaxis protein"/>
    <property type="match status" value="1"/>
</dbReference>
<dbReference type="SUPFAM" id="SSF58104">
    <property type="entry name" value="Methyl-accepting chemotaxis protein (MCP) signaling domain"/>
    <property type="match status" value="1"/>
</dbReference>
<feature type="transmembrane region" description="Helical" evidence="12">
    <location>
        <begin position="50"/>
        <end position="71"/>
    </location>
</feature>
<evidence type="ECO:0000256" key="7">
    <source>
        <dbReference type="ARBA" id="ARBA00023136"/>
    </source>
</evidence>
<dbReference type="PROSITE" id="PS50111">
    <property type="entry name" value="CHEMOTAXIS_TRANSDUC_2"/>
    <property type="match status" value="1"/>
</dbReference>
<protein>
    <submittedName>
        <fullName evidence="14">Chemotaxis protein</fullName>
    </submittedName>
</protein>
<evidence type="ECO:0000256" key="1">
    <source>
        <dbReference type="ARBA" id="ARBA00004651"/>
    </source>
</evidence>
<evidence type="ECO:0000256" key="12">
    <source>
        <dbReference type="SAM" id="Phobius"/>
    </source>
</evidence>
<dbReference type="InterPro" id="IPR004090">
    <property type="entry name" value="Chemotax_Me-accpt_rcpt"/>
</dbReference>
<dbReference type="GO" id="GO:0005886">
    <property type="term" value="C:plasma membrane"/>
    <property type="evidence" value="ECO:0007669"/>
    <property type="project" value="UniProtKB-SubCell"/>
</dbReference>
<dbReference type="PANTHER" id="PTHR32089">
    <property type="entry name" value="METHYL-ACCEPTING CHEMOTAXIS PROTEIN MCPB"/>
    <property type="match status" value="1"/>
</dbReference>
<evidence type="ECO:0000313" key="14">
    <source>
        <dbReference type="EMBL" id="RDH92407.1"/>
    </source>
</evidence>
<dbReference type="Pfam" id="PF00015">
    <property type="entry name" value="MCPsignal"/>
    <property type="match status" value="1"/>
</dbReference>
<accession>A0A370DZW0</accession>
<feature type="region of interest" description="Disordered" evidence="11">
    <location>
        <begin position="423"/>
        <end position="443"/>
    </location>
</feature>
<comment type="subcellular location">
    <subcellularLocation>
        <location evidence="1">Cell membrane</location>
        <topology evidence="1">Multi-pass membrane protein</topology>
    </subcellularLocation>
</comment>
<dbReference type="InterPro" id="IPR004089">
    <property type="entry name" value="MCPsignal_dom"/>
</dbReference>
<gene>
    <name evidence="14" type="ORF">DIZ79_03580</name>
</gene>
<organism evidence="14 15">
    <name type="scientific">endosymbiont of Lamellibrachia luymesi</name>
    <dbReference type="NCBI Taxonomy" id="2200907"/>
    <lineage>
        <taxon>Bacteria</taxon>
        <taxon>Pseudomonadati</taxon>
        <taxon>Pseudomonadota</taxon>
        <taxon>Gammaproteobacteria</taxon>
        <taxon>sulfur-oxidizing symbionts</taxon>
    </lineage>
</organism>
<dbReference type="Proteomes" id="UP000255508">
    <property type="component" value="Unassembled WGS sequence"/>
</dbReference>
<evidence type="ECO:0000313" key="15">
    <source>
        <dbReference type="Proteomes" id="UP000255508"/>
    </source>
</evidence>
<feature type="compositionally biased region" description="Acidic residues" evidence="11">
    <location>
        <begin position="434"/>
        <end position="443"/>
    </location>
</feature>
<evidence type="ECO:0000256" key="4">
    <source>
        <dbReference type="ARBA" id="ARBA00022500"/>
    </source>
</evidence>